<dbReference type="Pfam" id="PF09348">
    <property type="entry name" value="DUF1990"/>
    <property type="match status" value="1"/>
</dbReference>
<dbReference type="EMBL" id="VRSV01000001">
    <property type="protein sequence ID" value="TXK13318.1"/>
    <property type="molecule type" value="Genomic_DNA"/>
</dbReference>
<dbReference type="AlphaFoldDB" id="A0A5C8I2L9"/>
<protein>
    <submittedName>
        <fullName evidence="2">DUF1990 family protein</fullName>
    </submittedName>
</protein>
<dbReference type="RefSeq" id="WP_147893978.1">
    <property type="nucleotide sequence ID" value="NZ_BAAANR010000001.1"/>
</dbReference>
<dbReference type="OrthoDB" id="120660at2"/>
<evidence type="ECO:0000259" key="1">
    <source>
        <dbReference type="Pfam" id="PF09348"/>
    </source>
</evidence>
<feature type="domain" description="DUF1990" evidence="1">
    <location>
        <begin position="14"/>
        <end position="156"/>
    </location>
</feature>
<dbReference type="Proteomes" id="UP000321034">
    <property type="component" value="Unassembled WGS sequence"/>
</dbReference>
<gene>
    <name evidence="2" type="ORF">FVP77_07885</name>
</gene>
<accession>A0A5C8I2L9</accession>
<proteinExistence type="predicted"/>
<evidence type="ECO:0000313" key="2">
    <source>
        <dbReference type="EMBL" id="TXK13318.1"/>
    </source>
</evidence>
<name>A0A5C8I2L9_9MICO</name>
<sequence length="158" mass="17527">MTDPSSVVWPAVDTAFRRSEVSSVVGRGDDVWIRASADLLHWRVKTRSGFAVVGPAPVSVGDRPLIRVRLLGISVVEPVEVVHVVMERDRVGFAYRTLPGHPVRGEEAFIVDRDDDGVVSITVRSLTARSDVAGWRAVHPILRVAQRIARRRYLRALS</sequence>
<dbReference type="PIRSF" id="PIRSF010260">
    <property type="entry name" value="UCP010260"/>
    <property type="match status" value="1"/>
</dbReference>
<organism evidence="2 3">
    <name type="scientific">Microbacterium hatanonis</name>
    <dbReference type="NCBI Taxonomy" id="404366"/>
    <lineage>
        <taxon>Bacteria</taxon>
        <taxon>Bacillati</taxon>
        <taxon>Actinomycetota</taxon>
        <taxon>Actinomycetes</taxon>
        <taxon>Micrococcales</taxon>
        <taxon>Microbacteriaceae</taxon>
        <taxon>Microbacterium</taxon>
    </lineage>
</organism>
<dbReference type="InterPro" id="IPR018960">
    <property type="entry name" value="DUF1990"/>
</dbReference>
<keyword evidence="3" id="KW-1185">Reference proteome</keyword>
<reference evidence="2 3" key="1">
    <citation type="submission" date="2019-08" db="EMBL/GenBank/DDBJ databases">
        <authorList>
            <person name="Dong K."/>
        </authorList>
    </citation>
    <scope>NUCLEOTIDE SEQUENCE [LARGE SCALE GENOMIC DNA]</scope>
    <source>
        <strain evidence="2 3">JCM14558</strain>
    </source>
</reference>
<evidence type="ECO:0000313" key="3">
    <source>
        <dbReference type="Proteomes" id="UP000321034"/>
    </source>
</evidence>
<dbReference type="PANTHER" id="PTHR34202:SF1">
    <property type="entry name" value="UPF0548 PROTEIN"/>
    <property type="match status" value="1"/>
</dbReference>
<dbReference type="InterPro" id="IPR014457">
    <property type="entry name" value="UCP010260"/>
</dbReference>
<dbReference type="PANTHER" id="PTHR34202">
    <property type="entry name" value="UPF0548 PROTEIN"/>
    <property type="match status" value="1"/>
</dbReference>
<comment type="caution">
    <text evidence="2">The sequence shown here is derived from an EMBL/GenBank/DDBJ whole genome shotgun (WGS) entry which is preliminary data.</text>
</comment>